<name>A0A1I5EAJ3_9BACT</name>
<dbReference type="Proteomes" id="UP000199564">
    <property type="component" value="Unassembled WGS sequence"/>
</dbReference>
<dbReference type="RefSeq" id="WP_091651936.1">
    <property type="nucleotide sequence ID" value="NZ_FOVW01000003.1"/>
</dbReference>
<reference evidence="2" key="1">
    <citation type="submission" date="2016-10" db="EMBL/GenBank/DDBJ databases">
        <authorList>
            <person name="Varghese N."/>
            <person name="Submissions S."/>
        </authorList>
    </citation>
    <scope>NUCLEOTIDE SEQUENCE [LARGE SCALE GENOMIC DNA]</scope>
    <source>
        <strain evidence="2">DSM 15282</strain>
    </source>
</reference>
<organism evidence="1 2">
    <name type="scientific">Algoriphagus ornithinivorans</name>
    <dbReference type="NCBI Taxonomy" id="226506"/>
    <lineage>
        <taxon>Bacteria</taxon>
        <taxon>Pseudomonadati</taxon>
        <taxon>Bacteroidota</taxon>
        <taxon>Cytophagia</taxon>
        <taxon>Cytophagales</taxon>
        <taxon>Cyclobacteriaceae</taxon>
        <taxon>Algoriphagus</taxon>
    </lineage>
</organism>
<evidence type="ECO:0000313" key="2">
    <source>
        <dbReference type="Proteomes" id="UP000199564"/>
    </source>
</evidence>
<sequence>MKNLIQILSLILICLGISTYATGQQYELNPEIQERMKQLSFLEGKWEGSGWRLAQDQKKYTFNQTEDVSFQLSGTHLQIEGMGISDGKVVHHAIAMISPTKDENRFEFASYLQSGQKGNFKAEMKEGKFYWYPNEQVRYIITLNEKGQWFEIGEYNMGDRWFQFFEMTLDKVE</sequence>
<dbReference type="AlphaFoldDB" id="A0A1I5EAJ3"/>
<protein>
    <recommendedName>
        <fullName evidence="3">DUF1579 domain-containing protein</fullName>
    </recommendedName>
</protein>
<keyword evidence="2" id="KW-1185">Reference proteome</keyword>
<evidence type="ECO:0000313" key="1">
    <source>
        <dbReference type="EMBL" id="SFO08559.1"/>
    </source>
</evidence>
<proteinExistence type="predicted"/>
<dbReference type="STRING" id="226506.SAMN04488519_103365"/>
<evidence type="ECO:0008006" key="3">
    <source>
        <dbReference type="Google" id="ProtNLM"/>
    </source>
</evidence>
<gene>
    <name evidence="1" type="ORF">SAMN04488519_103365</name>
</gene>
<accession>A0A1I5EAJ3</accession>
<dbReference type="EMBL" id="FOVW01000003">
    <property type="protein sequence ID" value="SFO08559.1"/>
    <property type="molecule type" value="Genomic_DNA"/>
</dbReference>